<dbReference type="PANTHER" id="PTHR43531">
    <property type="entry name" value="PROTEIN ICFG"/>
    <property type="match status" value="1"/>
</dbReference>
<dbReference type="InterPro" id="IPR003660">
    <property type="entry name" value="HAMP_dom"/>
</dbReference>
<dbReference type="Pfam" id="PF00015">
    <property type="entry name" value="MCPsignal"/>
    <property type="match status" value="1"/>
</dbReference>
<feature type="region of interest" description="Disordered" evidence="7">
    <location>
        <begin position="426"/>
        <end position="447"/>
    </location>
</feature>
<evidence type="ECO:0000256" key="1">
    <source>
        <dbReference type="ARBA" id="ARBA00004370"/>
    </source>
</evidence>
<feature type="domain" description="Methyl-accepting transducer" evidence="9">
    <location>
        <begin position="153"/>
        <end position="382"/>
    </location>
</feature>
<dbReference type="PROSITE" id="PS50885">
    <property type="entry name" value="HAMP"/>
    <property type="match status" value="1"/>
</dbReference>
<dbReference type="InterPro" id="IPR004089">
    <property type="entry name" value="MCPsignal_dom"/>
</dbReference>
<dbReference type="GO" id="GO:0005886">
    <property type="term" value="C:plasma membrane"/>
    <property type="evidence" value="ECO:0007669"/>
    <property type="project" value="TreeGrafter"/>
</dbReference>
<evidence type="ECO:0000313" key="11">
    <source>
        <dbReference type="EMBL" id="MBB3329725.1"/>
    </source>
</evidence>
<keyword evidence="6" id="KW-0175">Coiled coil</keyword>
<dbReference type="GO" id="GO:0006935">
    <property type="term" value="P:chemotaxis"/>
    <property type="evidence" value="ECO:0007669"/>
    <property type="project" value="TreeGrafter"/>
</dbReference>
<dbReference type="EMBL" id="JACHZF010000003">
    <property type="protein sequence ID" value="MBB3329725.1"/>
    <property type="molecule type" value="Genomic_DNA"/>
</dbReference>
<keyword evidence="11" id="KW-0675">Receptor</keyword>
<dbReference type="CDD" id="cd11386">
    <property type="entry name" value="MCP_signal"/>
    <property type="match status" value="1"/>
</dbReference>
<evidence type="ECO:0000256" key="6">
    <source>
        <dbReference type="SAM" id="Coils"/>
    </source>
</evidence>
<comment type="similarity">
    <text evidence="4">Belongs to the methyl-accepting chemotaxis (MCP) protein family.</text>
</comment>
<dbReference type="AlphaFoldDB" id="A0A7W5K0R3"/>
<dbReference type="RefSeq" id="WP_343065262.1">
    <property type="nucleotide sequence ID" value="NZ_JACHZF010000003.1"/>
</dbReference>
<protein>
    <submittedName>
        <fullName evidence="11">Methyl-accepting chemotaxis protein-2 (Aspartate sensor receptor)</fullName>
    </submittedName>
</protein>
<dbReference type="Pfam" id="PF00672">
    <property type="entry name" value="HAMP"/>
    <property type="match status" value="1"/>
</dbReference>
<evidence type="ECO:0000256" key="8">
    <source>
        <dbReference type="SAM" id="Phobius"/>
    </source>
</evidence>
<evidence type="ECO:0000256" key="5">
    <source>
        <dbReference type="PROSITE-ProRule" id="PRU00284"/>
    </source>
</evidence>
<dbReference type="PANTHER" id="PTHR43531:SF14">
    <property type="entry name" value="METHYL-ACCEPTING CHEMOTAXIS PROTEIN I-RELATED"/>
    <property type="match status" value="1"/>
</dbReference>
<evidence type="ECO:0000256" key="4">
    <source>
        <dbReference type="ARBA" id="ARBA00029447"/>
    </source>
</evidence>
<keyword evidence="8" id="KW-0812">Transmembrane</keyword>
<keyword evidence="2" id="KW-0488">Methylation</keyword>
<dbReference type="CDD" id="cd06225">
    <property type="entry name" value="HAMP"/>
    <property type="match status" value="1"/>
</dbReference>
<reference evidence="11 12" key="1">
    <citation type="submission" date="2020-08" db="EMBL/GenBank/DDBJ databases">
        <title>Genomic Encyclopedia of Archaeal and Bacterial Type Strains, Phase II (KMG-II): from individual species to whole genera.</title>
        <authorList>
            <person name="Goeker M."/>
        </authorList>
    </citation>
    <scope>NUCLEOTIDE SEQUENCE [LARGE SCALE GENOMIC DNA]</scope>
    <source>
        <strain evidence="11 12">5AG</strain>
    </source>
</reference>
<dbReference type="GO" id="GO:0007165">
    <property type="term" value="P:signal transduction"/>
    <property type="evidence" value="ECO:0007669"/>
    <property type="project" value="UniProtKB-KW"/>
</dbReference>
<keyword evidence="8" id="KW-1133">Transmembrane helix</keyword>
<sequence length="447" mass="47420">MKRLIKRIFDNMTVRLSWFLVLGTFFVLILILSFLGLHVLGQSGAAMAELAPHAGEAGARHQQAFAELSATLRLAILGVLAAAVLTTLAVVWGVTVNVLRPLSRVVTHFDTMAKGDLSVPIEHLGNNEIGWLYAAVETMQQSLSHTVGTVRRSSDAIYQGSQHIANGNNDLSARTEQQAAALQETASSMEELSSTVKQNADNARHASQLAGEASRTAGDGGQVVGEVVTTMHEISQSSRQITEIIKVIDSIAFQTNILALNASVEAARAGEQGRGFAVVAGEVRSLAGRSADASREIRGLIEASVARVEAGTQRADRAGQTMEEIVAAVQKVSDIMDEIASASQEQSHGIDQVNLAVAQMDQVTQQNADLVQQAAAVANQVEAEAERLTGAVAGFRVPPRAGEAPEAVRPGDSLARWMPALMPAAAARPVTDGASRKADPDREWESF</sequence>
<dbReference type="GO" id="GO:0004888">
    <property type="term" value="F:transmembrane signaling receptor activity"/>
    <property type="evidence" value="ECO:0007669"/>
    <property type="project" value="TreeGrafter"/>
</dbReference>
<dbReference type="InterPro" id="IPR051310">
    <property type="entry name" value="MCP_chemotaxis"/>
</dbReference>
<feature type="domain" description="HAMP" evidence="10">
    <location>
        <begin position="96"/>
        <end position="148"/>
    </location>
</feature>
<comment type="subcellular location">
    <subcellularLocation>
        <location evidence="1">Membrane</location>
    </subcellularLocation>
</comment>
<keyword evidence="3 5" id="KW-0807">Transducer</keyword>
<comment type="caution">
    <text evidence="11">The sequence shown here is derived from an EMBL/GenBank/DDBJ whole genome shotgun (WGS) entry which is preliminary data.</text>
</comment>
<evidence type="ECO:0000256" key="3">
    <source>
        <dbReference type="ARBA" id="ARBA00023224"/>
    </source>
</evidence>
<dbReference type="SMART" id="SM00304">
    <property type="entry name" value="HAMP"/>
    <property type="match status" value="1"/>
</dbReference>
<dbReference type="FunFam" id="1.10.287.950:FF:000001">
    <property type="entry name" value="Methyl-accepting chemotaxis sensory transducer"/>
    <property type="match status" value="1"/>
</dbReference>
<dbReference type="SMART" id="SM00283">
    <property type="entry name" value="MA"/>
    <property type="match status" value="1"/>
</dbReference>
<evidence type="ECO:0000259" key="10">
    <source>
        <dbReference type="PROSITE" id="PS50885"/>
    </source>
</evidence>
<feature type="compositionally biased region" description="Basic and acidic residues" evidence="7">
    <location>
        <begin position="434"/>
        <end position="447"/>
    </location>
</feature>
<evidence type="ECO:0000256" key="7">
    <source>
        <dbReference type="SAM" id="MobiDB-lite"/>
    </source>
</evidence>
<keyword evidence="12" id="KW-1185">Reference proteome</keyword>
<dbReference type="PROSITE" id="PS50111">
    <property type="entry name" value="CHEMOTAXIS_TRANSDUC_2"/>
    <property type="match status" value="1"/>
</dbReference>
<dbReference type="Proteomes" id="UP000553442">
    <property type="component" value="Unassembled WGS sequence"/>
</dbReference>
<gene>
    <name evidence="11" type="ORF">BDK63_000565</name>
</gene>
<keyword evidence="8" id="KW-0472">Membrane</keyword>
<proteinExistence type="inferred from homology"/>
<evidence type="ECO:0000259" key="9">
    <source>
        <dbReference type="PROSITE" id="PS50111"/>
    </source>
</evidence>
<dbReference type="Gene3D" id="1.10.287.950">
    <property type="entry name" value="Methyl-accepting chemotaxis protein"/>
    <property type="match status" value="1"/>
</dbReference>
<evidence type="ECO:0000313" key="12">
    <source>
        <dbReference type="Proteomes" id="UP000553442"/>
    </source>
</evidence>
<evidence type="ECO:0000256" key="2">
    <source>
        <dbReference type="ARBA" id="ARBA00022481"/>
    </source>
</evidence>
<dbReference type="SUPFAM" id="SSF58104">
    <property type="entry name" value="Methyl-accepting chemotaxis protein (MCP) signaling domain"/>
    <property type="match status" value="1"/>
</dbReference>
<name>A0A7W5K0R3_9GAMM</name>
<feature type="coiled-coil region" evidence="6">
    <location>
        <begin position="360"/>
        <end position="391"/>
    </location>
</feature>
<feature type="transmembrane region" description="Helical" evidence="8">
    <location>
        <begin position="72"/>
        <end position="94"/>
    </location>
</feature>
<organism evidence="11 12">
    <name type="scientific">Halomonas campaniensis</name>
    <dbReference type="NCBI Taxonomy" id="213554"/>
    <lineage>
        <taxon>Bacteria</taxon>
        <taxon>Pseudomonadati</taxon>
        <taxon>Pseudomonadota</taxon>
        <taxon>Gammaproteobacteria</taxon>
        <taxon>Oceanospirillales</taxon>
        <taxon>Halomonadaceae</taxon>
        <taxon>Halomonas</taxon>
    </lineage>
</organism>
<accession>A0A7W5K0R3</accession>